<protein>
    <submittedName>
        <fullName evidence="1">Uncharacterized protein</fullName>
    </submittedName>
</protein>
<gene>
    <name evidence="1" type="ORF">CTRU02_207761</name>
</gene>
<proteinExistence type="predicted"/>
<accession>A0ACC3Z1R5</accession>
<reference evidence="1 2" key="1">
    <citation type="journal article" date="2020" name="Phytopathology">
        <title>Genome Sequence Resources of Colletotrichum truncatum, C. plurivorum, C. musicola, and C. sojae: Four Species Pathogenic to Soybean (Glycine max).</title>
        <authorList>
            <person name="Rogerio F."/>
            <person name="Boufleur T.R."/>
            <person name="Ciampi-Guillardi M."/>
            <person name="Sukno S.A."/>
            <person name="Thon M.R."/>
            <person name="Massola Junior N.S."/>
            <person name="Baroncelli R."/>
        </authorList>
    </citation>
    <scope>NUCLEOTIDE SEQUENCE [LARGE SCALE GENOMIC DNA]</scope>
    <source>
        <strain evidence="1 2">CMES1059</strain>
    </source>
</reference>
<name>A0ACC3Z1R5_COLTU</name>
<evidence type="ECO:0000313" key="1">
    <source>
        <dbReference type="EMBL" id="KAL0938030.1"/>
    </source>
</evidence>
<comment type="caution">
    <text evidence="1">The sequence shown here is derived from an EMBL/GenBank/DDBJ whole genome shotgun (WGS) entry which is preliminary data.</text>
</comment>
<keyword evidence="2" id="KW-1185">Reference proteome</keyword>
<evidence type="ECO:0000313" key="2">
    <source>
        <dbReference type="Proteomes" id="UP000805649"/>
    </source>
</evidence>
<dbReference type="EMBL" id="VUJX02000004">
    <property type="protein sequence ID" value="KAL0938030.1"/>
    <property type="molecule type" value="Genomic_DNA"/>
</dbReference>
<sequence length="155" mass="16126">MALPQTLSSPSPVNPSPSLTPSSPRSSSRTCPAAPAPAPSRSSGRSPRSTRSGRRPTGSSAAPRLSGERTLPTSTASRSCASRSSAASSSARSSPRSRPPRKFGIHKRLAIGEIGRKGRVDFEDYGAGLERDSMGNPVWSASHSSIGLLHFSFAP</sequence>
<organism evidence="1 2">
    <name type="scientific">Colletotrichum truncatum</name>
    <name type="common">Anthracnose fungus</name>
    <name type="synonym">Colletotrichum capsici</name>
    <dbReference type="NCBI Taxonomy" id="5467"/>
    <lineage>
        <taxon>Eukaryota</taxon>
        <taxon>Fungi</taxon>
        <taxon>Dikarya</taxon>
        <taxon>Ascomycota</taxon>
        <taxon>Pezizomycotina</taxon>
        <taxon>Sordariomycetes</taxon>
        <taxon>Hypocreomycetidae</taxon>
        <taxon>Glomerellales</taxon>
        <taxon>Glomerellaceae</taxon>
        <taxon>Colletotrichum</taxon>
        <taxon>Colletotrichum truncatum species complex</taxon>
    </lineage>
</organism>
<dbReference type="Proteomes" id="UP000805649">
    <property type="component" value="Unassembled WGS sequence"/>
</dbReference>